<comment type="caution">
    <text evidence="8">The sequence shown here is derived from an EMBL/GenBank/DDBJ whole genome shotgun (WGS) entry which is preliminary data.</text>
</comment>
<dbReference type="PANTHER" id="PTHR30589">
    <property type="entry name" value="PROLIPOPROTEIN DIACYLGLYCERYL TRANSFERASE"/>
    <property type="match status" value="1"/>
</dbReference>
<dbReference type="Pfam" id="PF01790">
    <property type="entry name" value="LGT"/>
    <property type="match status" value="1"/>
</dbReference>
<feature type="non-terminal residue" evidence="8">
    <location>
        <position position="101"/>
    </location>
</feature>
<dbReference type="PANTHER" id="PTHR30589:SF0">
    <property type="entry name" value="PHOSPHATIDYLGLYCEROL--PROLIPOPROTEIN DIACYLGLYCERYL TRANSFERASE"/>
    <property type="match status" value="1"/>
</dbReference>
<dbReference type="InterPro" id="IPR001640">
    <property type="entry name" value="Lgt"/>
</dbReference>
<keyword evidence="5 7" id="KW-1133">Transmembrane helix</keyword>
<keyword evidence="6 7" id="KW-0472">Membrane</keyword>
<dbReference type="AlphaFoldDB" id="W2CG48"/>
<organism evidence="8 9">
    <name type="scientific">Tannerella sp. oral taxon BU063 isolate Cell 1/3</name>
    <dbReference type="NCBI Taxonomy" id="1411022"/>
    <lineage>
        <taxon>Bacteria</taxon>
        <taxon>Pseudomonadati</taxon>
        <taxon>Bacteroidota</taxon>
        <taxon>Bacteroidia</taxon>
        <taxon>Bacteroidales</taxon>
        <taxon>Tannerellaceae</taxon>
        <taxon>Tannerella</taxon>
    </lineage>
</organism>
<dbReference type="GO" id="GO:0008961">
    <property type="term" value="F:phosphatidylglycerol-prolipoprotein diacylglyceryl transferase activity"/>
    <property type="evidence" value="ECO:0007669"/>
    <property type="project" value="InterPro"/>
</dbReference>
<sequence length="101" mass="11616">MLLDITWTADPVIFSIGPKEIRWYTLMFLVGFAVGYKIVERMFRREGLNEKWLDPLLYFTLAGTLIGARLGHCLFYNPSYYFSHPVEILKVWEGGLASHGG</sequence>
<gene>
    <name evidence="8" type="ORF">T230_13730</name>
</gene>
<dbReference type="Proteomes" id="UP000034982">
    <property type="component" value="Unassembled WGS sequence"/>
</dbReference>
<accession>W2CG48</accession>
<dbReference type="GO" id="GO:0042158">
    <property type="term" value="P:lipoprotein biosynthetic process"/>
    <property type="evidence" value="ECO:0007669"/>
    <property type="project" value="InterPro"/>
</dbReference>
<evidence type="ECO:0000313" key="8">
    <source>
        <dbReference type="EMBL" id="ETK06199.1"/>
    </source>
</evidence>
<evidence type="ECO:0000256" key="1">
    <source>
        <dbReference type="ARBA" id="ARBA00007150"/>
    </source>
</evidence>
<name>W2CG48_9BACT</name>
<evidence type="ECO:0000256" key="3">
    <source>
        <dbReference type="ARBA" id="ARBA00022679"/>
    </source>
</evidence>
<dbReference type="GO" id="GO:0005886">
    <property type="term" value="C:plasma membrane"/>
    <property type="evidence" value="ECO:0007669"/>
    <property type="project" value="InterPro"/>
</dbReference>
<evidence type="ECO:0000256" key="5">
    <source>
        <dbReference type="ARBA" id="ARBA00022989"/>
    </source>
</evidence>
<keyword evidence="4 7" id="KW-0812">Transmembrane</keyword>
<keyword evidence="2" id="KW-1003">Cell membrane</keyword>
<evidence type="ECO:0000256" key="4">
    <source>
        <dbReference type="ARBA" id="ARBA00022692"/>
    </source>
</evidence>
<protein>
    <recommendedName>
        <fullName evidence="10">Prolipoprotein diacylglyceryl transferase</fullName>
    </recommendedName>
</protein>
<keyword evidence="3" id="KW-0808">Transferase</keyword>
<evidence type="ECO:0000256" key="6">
    <source>
        <dbReference type="ARBA" id="ARBA00023136"/>
    </source>
</evidence>
<evidence type="ECO:0000256" key="7">
    <source>
        <dbReference type="SAM" id="Phobius"/>
    </source>
</evidence>
<evidence type="ECO:0000313" key="9">
    <source>
        <dbReference type="Proteomes" id="UP000034982"/>
    </source>
</evidence>
<feature type="transmembrane region" description="Helical" evidence="7">
    <location>
        <begin position="21"/>
        <end position="39"/>
    </location>
</feature>
<dbReference type="EMBL" id="AYYE01001211">
    <property type="protein sequence ID" value="ETK06199.1"/>
    <property type="molecule type" value="Genomic_DNA"/>
</dbReference>
<comment type="similarity">
    <text evidence="1">Belongs to the Lgt family.</text>
</comment>
<proteinExistence type="inferred from homology"/>
<evidence type="ECO:0000256" key="2">
    <source>
        <dbReference type="ARBA" id="ARBA00022475"/>
    </source>
</evidence>
<evidence type="ECO:0008006" key="10">
    <source>
        <dbReference type="Google" id="ProtNLM"/>
    </source>
</evidence>
<reference evidence="8 9" key="1">
    <citation type="submission" date="2013-11" db="EMBL/GenBank/DDBJ databases">
        <title>Single cell genomics of uncultured Tannerella BU063 (oral taxon 286).</title>
        <authorList>
            <person name="Beall C.J."/>
            <person name="Campbell A.G."/>
            <person name="Griffen A.L."/>
            <person name="Podar M."/>
            <person name="Leys E.J."/>
        </authorList>
    </citation>
    <scope>NUCLEOTIDE SEQUENCE [LARGE SCALE GENOMIC DNA]</scope>
    <source>
        <strain evidence="8">Cell 1/3</strain>
    </source>
</reference>